<proteinExistence type="predicted"/>
<protein>
    <submittedName>
        <fullName evidence="2">Cytoplasmic membrane protein FsxA</fullName>
    </submittedName>
</protein>
<name>A0A6J4HM04_9ACTN</name>
<dbReference type="PANTHER" id="PTHR36974">
    <property type="entry name" value="MEMBRANE PROTEIN-RELATED"/>
    <property type="match status" value="1"/>
</dbReference>
<dbReference type="EMBL" id="CADCSY010000043">
    <property type="protein sequence ID" value="CAA9228208.1"/>
    <property type="molecule type" value="Genomic_DNA"/>
</dbReference>
<feature type="transmembrane region" description="Helical" evidence="1">
    <location>
        <begin position="81"/>
        <end position="102"/>
    </location>
</feature>
<feature type="transmembrane region" description="Helical" evidence="1">
    <location>
        <begin position="21"/>
        <end position="40"/>
    </location>
</feature>
<gene>
    <name evidence="2" type="ORF">AVDCRST_MAG20-1059</name>
</gene>
<evidence type="ECO:0000256" key="1">
    <source>
        <dbReference type="SAM" id="Phobius"/>
    </source>
</evidence>
<evidence type="ECO:0000313" key="2">
    <source>
        <dbReference type="EMBL" id="CAA9228208.1"/>
    </source>
</evidence>
<reference evidence="2" key="1">
    <citation type="submission" date="2020-02" db="EMBL/GenBank/DDBJ databases">
        <authorList>
            <person name="Meier V. D."/>
        </authorList>
    </citation>
    <scope>NUCLEOTIDE SEQUENCE</scope>
    <source>
        <strain evidence="2">AVDCRST_MAG20</strain>
    </source>
</reference>
<organism evidence="2">
    <name type="scientific">uncultured Acidimicrobiales bacterium</name>
    <dbReference type="NCBI Taxonomy" id="310071"/>
    <lineage>
        <taxon>Bacteria</taxon>
        <taxon>Bacillati</taxon>
        <taxon>Actinomycetota</taxon>
        <taxon>Acidimicrobiia</taxon>
        <taxon>Acidimicrobiales</taxon>
        <taxon>environmental samples</taxon>
    </lineage>
</organism>
<keyword evidence="1" id="KW-0812">Transmembrane</keyword>
<dbReference type="PANTHER" id="PTHR36974:SF1">
    <property type="entry name" value="DOXX FAMILY MEMBRANE PROTEIN"/>
    <property type="match status" value="1"/>
</dbReference>
<feature type="transmembrane region" description="Helical" evidence="1">
    <location>
        <begin position="117"/>
        <end position="134"/>
    </location>
</feature>
<feature type="transmembrane region" description="Helical" evidence="1">
    <location>
        <begin position="52"/>
        <end position="74"/>
    </location>
</feature>
<keyword evidence="1" id="KW-0472">Membrane</keyword>
<sequence length="140" mass="14771">MARSVAAPLGPRSVESPARRRSRAALSSVMVGAGILHFVIPDTYASIVPGALGNARTVVFVSGVAEVAAGVLLARRTTRRIGAWCTVGVLVAVFPANVQMALDARPGGGQGWTTSQLVAWLRLPLQLPLVLWALSHARRR</sequence>
<keyword evidence="1" id="KW-1133">Transmembrane helix</keyword>
<dbReference type="AlphaFoldDB" id="A0A6J4HM04"/>
<accession>A0A6J4HM04</accession>